<dbReference type="RefSeq" id="WP_289827883.1">
    <property type="nucleotide sequence ID" value="NZ_JAUEDK010000001.1"/>
</dbReference>
<dbReference type="InterPro" id="IPR039994">
    <property type="entry name" value="NO66-like"/>
</dbReference>
<dbReference type="Gene3D" id="3.40.366.30">
    <property type="entry name" value="50S ribosomal protein L16 arginine hydroxylase, Chain A, Domain 2"/>
    <property type="match status" value="1"/>
</dbReference>
<dbReference type="InterPro" id="IPR003347">
    <property type="entry name" value="JmjC_dom"/>
</dbReference>
<dbReference type="Gene3D" id="2.60.120.650">
    <property type="entry name" value="Cupin"/>
    <property type="match status" value="1"/>
</dbReference>
<evidence type="ECO:0000256" key="4">
    <source>
        <dbReference type="ARBA" id="ARBA00023002"/>
    </source>
</evidence>
<sequence>MQHTPHPLLGGLSPAEFLRDYWHKKPLLIRGALTDVGPHVDFAWLAELAQQDDVESRLIECRNGRWHLEQGPFRPSRFKKLPDSEWTVLVQNVNHHLPHVANILWRFNFIPYARLDDLMISYAPPGGTVGPHFDSYDVFLLQVGGRKSWKISAQQQMELVDGAPLKILSEFHCEQEFILEHGDMLYLPPRYAHYGVAIEPGMTYSIGFRAPTSQELATQFLVYLQDRVCLDGIYADPEIAYQDEPAQISDAMIDQVARMLAELRWDRTTIADFLGHYLTEPKAHVFYDAPEDELDEEEFATLAMQNGIVLDLKSQILYIEERFYCNAELLATDPADRASWQHLANQRCLPGSAVSATMLALLYEGYLAGYWHLAGPVAQ</sequence>
<dbReference type="SMART" id="SM00558">
    <property type="entry name" value="JmjC"/>
    <property type="match status" value="1"/>
</dbReference>
<keyword evidence="2" id="KW-0479">Metal-binding</keyword>
<dbReference type="Pfam" id="PF20514">
    <property type="entry name" value="WHD_ROXA"/>
    <property type="match status" value="1"/>
</dbReference>
<feature type="domain" description="JmjC" evidence="6">
    <location>
        <begin position="99"/>
        <end position="225"/>
    </location>
</feature>
<evidence type="ECO:0000256" key="3">
    <source>
        <dbReference type="ARBA" id="ARBA00022964"/>
    </source>
</evidence>
<dbReference type="InterPro" id="IPR046799">
    <property type="entry name" value="ROXA-like_wH"/>
</dbReference>
<evidence type="ECO:0000256" key="2">
    <source>
        <dbReference type="ARBA" id="ARBA00022723"/>
    </source>
</evidence>
<dbReference type="Proteomes" id="UP001168540">
    <property type="component" value="Unassembled WGS sequence"/>
</dbReference>
<dbReference type="EMBL" id="JAUEDK010000001">
    <property type="protein sequence ID" value="MDN0073362.1"/>
    <property type="molecule type" value="Genomic_DNA"/>
</dbReference>
<keyword evidence="8" id="KW-1185">Reference proteome</keyword>
<reference evidence="7" key="1">
    <citation type="submission" date="2023-06" db="EMBL/GenBank/DDBJ databases">
        <authorList>
            <person name="Zhang S."/>
        </authorList>
    </citation>
    <scope>NUCLEOTIDE SEQUENCE</scope>
    <source>
        <strain evidence="7">SG2303</strain>
    </source>
</reference>
<dbReference type="PANTHER" id="PTHR13096">
    <property type="entry name" value="MINA53 MYC INDUCED NUCLEAR ANTIGEN"/>
    <property type="match status" value="1"/>
</dbReference>
<dbReference type="Pfam" id="PF08007">
    <property type="entry name" value="JmjC_2"/>
    <property type="match status" value="1"/>
</dbReference>
<organism evidence="7 8">
    <name type="scientific">Crenobacter oryzisoli</name>
    <dbReference type="NCBI Taxonomy" id="3056844"/>
    <lineage>
        <taxon>Bacteria</taxon>
        <taxon>Pseudomonadati</taxon>
        <taxon>Pseudomonadota</taxon>
        <taxon>Betaproteobacteria</taxon>
        <taxon>Neisseriales</taxon>
        <taxon>Neisseriaceae</taxon>
        <taxon>Crenobacter</taxon>
    </lineage>
</organism>
<protein>
    <submittedName>
        <fullName evidence="7">Cupin domain-containing protein</fullName>
    </submittedName>
</protein>
<evidence type="ECO:0000259" key="6">
    <source>
        <dbReference type="PROSITE" id="PS51184"/>
    </source>
</evidence>
<keyword evidence="5" id="KW-0408">Iron</keyword>
<accession>A0ABT7XHW4</accession>
<gene>
    <name evidence="7" type="ORF">QU481_00420</name>
</gene>
<proteinExistence type="predicted"/>
<dbReference type="PANTHER" id="PTHR13096:SF8">
    <property type="entry name" value="RIBOSOMAL OXYGENASE 1"/>
    <property type="match status" value="1"/>
</dbReference>
<keyword evidence="3" id="KW-0223">Dioxygenase</keyword>
<evidence type="ECO:0000256" key="1">
    <source>
        <dbReference type="ARBA" id="ARBA00001954"/>
    </source>
</evidence>
<name>A0ABT7XHW4_9NEIS</name>
<evidence type="ECO:0000256" key="5">
    <source>
        <dbReference type="ARBA" id="ARBA00023004"/>
    </source>
</evidence>
<evidence type="ECO:0000313" key="7">
    <source>
        <dbReference type="EMBL" id="MDN0073362.1"/>
    </source>
</evidence>
<dbReference type="PROSITE" id="PS51184">
    <property type="entry name" value="JMJC"/>
    <property type="match status" value="1"/>
</dbReference>
<evidence type="ECO:0000313" key="8">
    <source>
        <dbReference type="Proteomes" id="UP001168540"/>
    </source>
</evidence>
<comment type="caution">
    <text evidence="7">The sequence shown here is derived from an EMBL/GenBank/DDBJ whole genome shotgun (WGS) entry which is preliminary data.</text>
</comment>
<dbReference type="SUPFAM" id="SSF51197">
    <property type="entry name" value="Clavaminate synthase-like"/>
    <property type="match status" value="1"/>
</dbReference>
<keyword evidence="4" id="KW-0560">Oxidoreductase</keyword>
<comment type="cofactor">
    <cofactor evidence="1">
        <name>Fe(2+)</name>
        <dbReference type="ChEBI" id="CHEBI:29033"/>
    </cofactor>
</comment>